<dbReference type="InterPro" id="IPR029063">
    <property type="entry name" value="SAM-dependent_MTases_sf"/>
</dbReference>
<protein>
    <submittedName>
        <fullName evidence="1">Uncharacterized protein</fullName>
    </submittedName>
</protein>
<organism evidence="1 2">
    <name type="scientific">Prorocentrum cordatum</name>
    <dbReference type="NCBI Taxonomy" id="2364126"/>
    <lineage>
        <taxon>Eukaryota</taxon>
        <taxon>Sar</taxon>
        <taxon>Alveolata</taxon>
        <taxon>Dinophyceae</taxon>
        <taxon>Prorocentrales</taxon>
        <taxon>Prorocentraceae</taxon>
        <taxon>Prorocentrum</taxon>
    </lineage>
</organism>
<dbReference type="EMBL" id="CAUYUJ010018829">
    <property type="protein sequence ID" value="CAK0886616.1"/>
    <property type="molecule type" value="Genomic_DNA"/>
</dbReference>
<gene>
    <name evidence="1" type="ORF">PCOR1329_LOCUS67915</name>
</gene>
<reference evidence="1" key="1">
    <citation type="submission" date="2023-10" db="EMBL/GenBank/DDBJ databases">
        <authorList>
            <person name="Chen Y."/>
            <person name="Shah S."/>
            <person name="Dougan E. K."/>
            <person name="Thang M."/>
            <person name="Chan C."/>
        </authorList>
    </citation>
    <scope>NUCLEOTIDE SEQUENCE [LARGE SCALE GENOMIC DNA]</scope>
</reference>
<dbReference type="Gene3D" id="3.40.50.150">
    <property type="entry name" value="Vaccinia Virus protein VP39"/>
    <property type="match status" value="1"/>
</dbReference>
<accession>A0ABN9WJC4</accession>
<dbReference type="SUPFAM" id="SSF53335">
    <property type="entry name" value="S-adenosyl-L-methionine-dependent methyltransferases"/>
    <property type="match status" value="1"/>
</dbReference>
<dbReference type="Proteomes" id="UP001189429">
    <property type="component" value="Unassembled WGS sequence"/>
</dbReference>
<evidence type="ECO:0000313" key="1">
    <source>
        <dbReference type="EMBL" id="CAK0886616.1"/>
    </source>
</evidence>
<feature type="non-terminal residue" evidence="1">
    <location>
        <position position="183"/>
    </location>
</feature>
<sequence>MFLPTSSDRWATLAFFPSSATPRRATTRANEETWRFRWCAFDIGARDASFLTCVLLEAKCRLLGGMGRSLARPMAPTGLAGFPKFMRDHRQHLKTGQETGNYVPGVCHYYSLMSDVITLTSGPFWHFVPMYAGVSRMDCHHRFHDVMAKYLDAKPTDRILEVGCGFGEAGRQVALRSGAKVTG</sequence>
<evidence type="ECO:0000313" key="2">
    <source>
        <dbReference type="Proteomes" id="UP001189429"/>
    </source>
</evidence>
<comment type="caution">
    <text evidence="1">The sequence shown here is derived from an EMBL/GenBank/DDBJ whole genome shotgun (WGS) entry which is preliminary data.</text>
</comment>
<keyword evidence="2" id="KW-1185">Reference proteome</keyword>
<proteinExistence type="predicted"/>
<name>A0ABN9WJC4_9DINO</name>